<feature type="domain" description="SRP54-type proteins GTP-binding" evidence="10">
    <location>
        <begin position="335"/>
        <end position="348"/>
    </location>
</feature>
<dbReference type="PANTHER" id="PTHR43134:SF1">
    <property type="entry name" value="SIGNAL RECOGNITION PARTICLE RECEPTOR SUBUNIT ALPHA"/>
    <property type="match status" value="1"/>
</dbReference>
<proteinExistence type="inferred from homology"/>
<comment type="subcellular location">
    <subcellularLocation>
        <location evidence="9">Cell membrane</location>
        <topology evidence="9">Peripheral membrane protein</topology>
        <orientation evidence="9">Cytoplasmic side</orientation>
    </subcellularLocation>
    <subcellularLocation>
        <location evidence="9">Cytoplasm</location>
    </subcellularLocation>
</comment>
<evidence type="ECO:0000313" key="12">
    <source>
        <dbReference type="Proteomes" id="UP000811899"/>
    </source>
</evidence>
<dbReference type="PROSITE" id="PS00300">
    <property type="entry name" value="SRP54"/>
    <property type="match status" value="1"/>
</dbReference>
<keyword evidence="7 9" id="KW-0675">Receptor</keyword>
<keyword evidence="4 9" id="KW-0378">Hydrolase</keyword>
<evidence type="ECO:0000256" key="7">
    <source>
        <dbReference type="ARBA" id="ARBA00023170"/>
    </source>
</evidence>
<dbReference type="SUPFAM" id="SSF52540">
    <property type="entry name" value="P-loop containing nucleoside triphosphate hydrolases"/>
    <property type="match status" value="1"/>
</dbReference>
<reference evidence="11 12" key="1">
    <citation type="submission" date="2021-05" db="EMBL/GenBank/DDBJ databases">
        <title>The draft genome of Geobacter pelophilus DSM 12255.</title>
        <authorList>
            <person name="Xu Z."/>
            <person name="Masuda Y."/>
            <person name="Itoh H."/>
            <person name="Senoo K."/>
        </authorList>
    </citation>
    <scope>NUCLEOTIDE SEQUENCE [LARGE SCALE GENOMIC DNA]</scope>
    <source>
        <strain evidence="11 12">DSM 12255</strain>
    </source>
</reference>
<accession>A0AAW4LAI7</accession>
<evidence type="ECO:0000313" key="11">
    <source>
        <dbReference type="EMBL" id="MBT0666098.1"/>
    </source>
</evidence>
<comment type="function">
    <text evidence="9">Involved in targeting and insertion of nascent membrane proteins into the cytoplasmic membrane. Acts as a receptor for the complex formed by the signal recognition particle (SRP) and the ribosome-nascent chain (RNC).</text>
</comment>
<dbReference type="GO" id="GO:0006614">
    <property type="term" value="P:SRP-dependent cotranslational protein targeting to membrane"/>
    <property type="evidence" value="ECO:0007669"/>
    <property type="project" value="InterPro"/>
</dbReference>
<feature type="binding site" evidence="9">
    <location>
        <begin position="168"/>
        <end position="175"/>
    </location>
    <ligand>
        <name>GTP</name>
        <dbReference type="ChEBI" id="CHEBI:37565"/>
    </ligand>
</feature>
<keyword evidence="5 9" id="KW-0342">GTP-binding</keyword>
<dbReference type="InterPro" id="IPR004390">
    <property type="entry name" value="SR_rcpt_FtsY"/>
</dbReference>
<evidence type="ECO:0000259" key="10">
    <source>
        <dbReference type="PROSITE" id="PS00300"/>
    </source>
</evidence>
<dbReference type="Pfam" id="PF02881">
    <property type="entry name" value="SRP54_N"/>
    <property type="match status" value="1"/>
</dbReference>
<dbReference type="Proteomes" id="UP000811899">
    <property type="component" value="Unassembled WGS sequence"/>
</dbReference>
<dbReference type="Gene3D" id="3.40.50.300">
    <property type="entry name" value="P-loop containing nucleotide triphosphate hydrolases"/>
    <property type="match status" value="1"/>
</dbReference>
<dbReference type="SMART" id="SM00963">
    <property type="entry name" value="SRP54_N"/>
    <property type="match status" value="1"/>
</dbReference>
<comment type="subunit">
    <text evidence="9">Part of the signal recognition particle protein translocation system, which is composed of SRP and FtsY.</text>
</comment>
<feature type="binding site" evidence="9">
    <location>
        <begin position="314"/>
        <end position="317"/>
    </location>
    <ligand>
        <name>GTP</name>
        <dbReference type="ChEBI" id="CHEBI:37565"/>
    </ligand>
</feature>
<dbReference type="HAMAP" id="MF_00920">
    <property type="entry name" value="FtsY"/>
    <property type="match status" value="1"/>
</dbReference>
<dbReference type="GO" id="GO:0005737">
    <property type="term" value="C:cytoplasm"/>
    <property type="evidence" value="ECO:0007669"/>
    <property type="project" value="UniProtKB-SubCell"/>
</dbReference>
<evidence type="ECO:0000256" key="2">
    <source>
        <dbReference type="ARBA" id="ARBA00022490"/>
    </source>
</evidence>
<keyword evidence="3 9" id="KW-0547">Nucleotide-binding</keyword>
<sequence>MAEENQGFFKGLWGKLTGAEAAPDVAVEEPHKSMPQAEGEPVQAHELPVSQVAAEPQAKPSLFQRLKQGLARTHEGLVARIDTLLLGKKQIDADTLEELEEILITADIGVQTTVELIRTLEAKLGRNELQDGAALKKALQEEIGARLQRYSAPLDVTVAKPFVIMVIGVNGVGKTTTIGKLANRYVAEGKKVLLAAGDTFRAAAAEQLEEWGKRAGVDVIRHQAGADPSAVVFDGCKAAVARGCEVLIVDTAGRLHTKVNLMEEMKKIRRVMGREISGAPHETLLVLDAATGQNAMSQARLFKEAAEVSGVVLTKLDGTAKGGIVVAVSNEFQLPVRFIGIGEQAEDLRPFEPSQFVAALFD</sequence>
<dbReference type="InterPro" id="IPR013822">
    <property type="entry name" value="Signal_recog_particl_SRP54_hlx"/>
</dbReference>
<keyword evidence="6 9" id="KW-0472">Membrane</keyword>
<feature type="binding site" evidence="9">
    <location>
        <begin position="250"/>
        <end position="254"/>
    </location>
    <ligand>
        <name>GTP</name>
        <dbReference type="ChEBI" id="CHEBI:37565"/>
    </ligand>
</feature>
<evidence type="ECO:0000256" key="4">
    <source>
        <dbReference type="ARBA" id="ARBA00022801"/>
    </source>
</evidence>
<dbReference type="NCBIfam" id="TIGR00064">
    <property type="entry name" value="ftsY"/>
    <property type="match status" value="1"/>
</dbReference>
<evidence type="ECO:0000256" key="9">
    <source>
        <dbReference type="HAMAP-Rule" id="MF_00920"/>
    </source>
</evidence>
<comment type="caution">
    <text evidence="11">The sequence shown here is derived from an EMBL/GenBank/DDBJ whole genome shotgun (WGS) entry which is preliminary data.</text>
</comment>
<dbReference type="InterPro" id="IPR000897">
    <property type="entry name" value="SRP54_GTPase_dom"/>
</dbReference>
<dbReference type="PANTHER" id="PTHR43134">
    <property type="entry name" value="SIGNAL RECOGNITION PARTICLE RECEPTOR SUBUNIT ALPHA"/>
    <property type="match status" value="1"/>
</dbReference>
<dbReference type="GO" id="GO:0005886">
    <property type="term" value="C:plasma membrane"/>
    <property type="evidence" value="ECO:0007669"/>
    <property type="project" value="UniProtKB-SubCell"/>
</dbReference>
<dbReference type="EC" id="3.6.5.4" evidence="9"/>
<name>A0AAW4LAI7_9BACT</name>
<dbReference type="FunFam" id="3.40.50.300:FF:000053">
    <property type="entry name" value="Signal recognition particle receptor FtsY"/>
    <property type="match status" value="1"/>
</dbReference>
<dbReference type="EMBL" id="JAHCVJ010000008">
    <property type="protein sequence ID" value="MBT0666098.1"/>
    <property type="molecule type" value="Genomic_DNA"/>
</dbReference>
<dbReference type="GO" id="GO:0003924">
    <property type="term" value="F:GTPase activity"/>
    <property type="evidence" value="ECO:0007669"/>
    <property type="project" value="UniProtKB-UniRule"/>
</dbReference>
<evidence type="ECO:0000256" key="1">
    <source>
        <dbReference type="ARBA" id="ARBA00022475"/>
    </source>
</evidence>
<dbReference type="Pfam" id="PF00448">
    <property type="entry name" value="SRP54"/>
    <property type="match status" value="1"/>
</dbReference>
<dbReference type="GO" id="GO:0005047">
    <property type="term" value="F:signal recognition particle binding"/>
    <property type="evidence" value="ECO:0007669"/>
    <property type="project" value="TreeGrafter"/>
</dbReference>
<evidence type="ECO:0000256" key="3">
    <source>
        <dbReference type="ARBA" id="ARBA00022741"/>
    </source>
</evidence>
<dbReference type="RefSeq" id="WP_214172863.1">
    <property type="nucleotide sequence ID" value="NZ_JAHCVJ010000008.1"/>
</dbReference>
<comment type="catalytic activity">
    <reaction evidence="8 9">
        <text>GTP + H2O = GDP + phosphate + H(+)</text>
        <dbReference type="Rhea" id="RHEA:19669"/>
        <dbReference type="ChEBI" id="CHEBI:15377"/>
        <dbReference type="ChEBI" id="CHEBI:15378"/>
        <dbReference type="ChEBI" id="CHEBI:37565"/>
        <dbReference type="ChEBI" id="CHEBI:43474"/>
        <dbReference type="ChEBI" id="CHEBI:58189"/>
        <dbReference type="EC" id="3.6.5.4"/>
    </reaction>
</comment>
<dbReference type="SUPFAM" id="SSF47364">
    <property type="entry name" value="Domain of the SRP/SRP receptor G-proteins"/>
    <property type="match status" value="1"/>
</dbReference>
<dbReference type="SMART" id="SM00382">
    <property type="entry name" value="AAA"/>
    <property type="match status" value="1"/>
</dbReference>
<organism evidence="11 12">
    <name type="scientific">Geoanaerobacter pelophilus</name>
    <dbReference type="NCBI Taxonomy" id="60036"/>
    <lineage>
        <taxon>Bacteria</taxon>
        <taxon>Pseudomonadati</taxon>
        <taxon>Thermodesulfobacteriota</taxon>
        <taxon>Desulfuromonadia</taxon>
        <taxon>Geobacterales</taxon>
        <taxon>Geobacteraceae</taxon>
        <taxon>Geoanaerobacter</taxon>
    </lineage>
</organism>
<keyword evidence="12" id="KW-1185">Reference proteome</keyword>
<dbReference type="FunFam" id="1.20.120.140:FF:000008">
    <property type="entry name" value="Signal recognition particle receptor FtsY"/>
    <property type="match status" value="1"/>
</dbReference>
<evidence type="ECO:0000256" key="6">
    <source>
        <dbReference type="ARBA" id="ARBA00023136"/>
    </source>
</evidence>
<dbReference type="Gene3D" id="1.20.120.140">
    <property type="entry name" value="Signal recognition particle SRP54, nucleotide-binding domain"/>
    <property type="match status" value="1"/>
</dbReference>
<dbReference type="GO" id="GO:0005525">
    <property type="term" value="F:GTP binding"/>
    <property type="evidence" value="ECO:0007669"/>
    <property type="project" value="UniProtKB-UniRule"/>
</dbReference>
<dbReference type="AlphaFoldDB" id="A0AAW4LAI7"/>
<keyword evidence="2 9" id="KW-0963">Cytoplasm</keyword>
<dbReference type="InterPro" id="IPR027417">
    <property type="entry name" value="P-loop_NTPase"/>
</dbReference>
<dbReference type="SMART" id="SM00962">
    <property type="entry name" value="SRP54"/>
    <property type="match status" value="1"/>
</dbReference>
<gene>
    <name evidence="9 11" type="primary">ftsY</name>
    <name evidence="11" type="ORF">KI809_17435</name>
</gene>
<keyword evidence="1 9" id="KW-1003">Cell membrane</keyword>
<dbReference type="CDD" id="cd17874">
    <property type="entry name" value="FtsY"/>
    <property type="match status" value="1"/>
</dbReference>
<protein>
    <recommendedName>
        <fullName evidence="9">Signal recognition particle receptor FtsY</fullName>
        <shortName evidence="9">SRP receptor</shortName>
        <ecNumber evidence="9">3.6.5.4</ecNumber>
    </recommendedName>
</protein>
<comment type="similarity">
    <text evidence="9">Belongs to the GTP-binding SRP family. FtsY subfamily.</text>
</comment>
<dbReference type="InterPro" id="IPR042101">
    <property type="entry name" value="SRP54_N_sf"/>
</dbReference>
<evidence type="ECO:0000256" key="5">
    <source>
        <dbReference type="ARBA" id="ARBA00023134"/>
    </source>
</evidence>
<evidence type="ECO:0000256" key="8">
    <source>
        <dbReference type="ARBA" id="ARBA00048027"/>
    </source>
</evidence>
<dbReference type="InterPro" id="IPR036225">
    <property type="entry name" value="SRP/SRP_N"/>
</dbReference>
<dbReference type="InterPro" id="IPR003593">
    <property type="entry name" value="AAA+_ATPase"/>
</dbReference>